<keyword evidence="3" id="KW-1185">Reference proteome</keyword>
<keyword evidence="1" id="KW-0472">Membrane</keyword>
<evidence type="ECO:0000313" key="2">
    <source>
        <dbReference type="EMBL" id="CUG09421.1"/>
    </source>
</evidence>
<dbReference type="Proteomes" id="UP000051952">
    <property type="component" value="Unassembled WGS sequence"/>
</dbReference>
<sequence>MDVVSVVVMGVLGLLSEALSMSGSTMEASASVGTAASILSLLFLVLAIVNRVTISIATSGVANSLATVRKRSNNNNISDVRPFHQKVKKVSLQVLIELICRQRTAATNEKALVVFECDPSQF</sequence>
<accession>A0A0S4IXS2</accession>
<keyword evidence="1" id="KW-0812">Transmembrane</keyword>
<gene>
    <name evidence="2" type="ORF">BSAL_74280</name>
</gene>
<evidence type="ECO:0000313" key="3">
    <source>
        <dbReference type="Proteomes" id="UP000051952"/>
    </source>
</evidence>
<dbReference type="AlphaFoldDB" id="A0A0S4IXS2"/>
<feature type="transmembrane region" description="Helical" evidence="1">
    <location>
        <begin position="28"/>
        <end position="49"/>
    </location>
</feature>
<name>A0A0S4IXS2_BODSA</name>
<proteinExistence type="predicted"/>
<keyword evidence="1" id="KW-1133">Transmembrane helix</keyword>
<organism evidence="2 3">
    <name type="scientific">Bodo saltans</name>
    <name type="common">Flagellated protozoan</name>
    <dbReference type="NCBI Taxonomy" id="75058"/>
    <lineage>
        <taxon>Eukaryota</taxon>
        <taxon>Discoba</taxon>
        <taxon>Euglenozoa</taxon>
        <taxon>Kinetoplastea</taxon>
        <taxon>Metakinetoplastina</taxon>
        <taxon>Eubodonida</taxon>
        <taxon>Bodonidae</taxon>
        <taxon>Bodo</taxon>
    </lineage>
</organism>
<dbReference type="VEuPathDB" id="TriTrypDB:BSAL_74280"/>
<protein>
    <submittedName>
        <fullName evidence="2">Membrane-associated protein, putative</fullName>
    </submittedName>
</protein>
<evidence type="ECO:0000256" key="1">
    <source>
        <dbReference type="SAM" id="Phobius"/>
    </source>
</evidence>
<dbReference type="EMBL" id="CYKH01000646">
    <property type="protein sequence ID" value="CUG09421.1"/>
    <property type="molecule type" value="Genomic_DNA"/>
</dbReference>
<reference evidence="3" key="1">
    <citation type="submission" date="2015-09" db="EMBL/GenBank/DDBJ databases">
        <authorList>
            <consortium name="Pathogen Informatics"/>
        </authorList>
    </citation>
    <scope>NUCLEOTIDE SEQUENCE [LARGE SCALE GENOMIC DNA]</scope>
    <source>
        <strain evidence="3">Lake Konstanz</strain>
    </source>
</reference>